<proteinExistence type="predicted"/>
<reference evidence="1" key="1">
    <citation type="journal article" date="2020" name="mSystems">
        <title>Genome- and Community-Level Interaction Insights into Carbon Utilization and Element Cycling Functions of Hydrothermarchaeota in Hydrothermal Sediment.</title>
        <authorList>
            <person name="Zhou Z."/>
            <person name="Liu Y."/>
            <person name="Xu W."/>
            <person name="Pan J."/>
            <person name="Luo Z.H."/>
            <person name="Li M."/>
        </authorList>
    </citation>
    <scope>NUCLEOTIDE SEQUENCE [LARGE SCALE GENOMIC DNA]</scope>
    <source>
        <strain evidence="1">SpSt-780</strain>
    </source>
</reference>
<protein>
    <submittedName>
        <fullName evidence="1">YfiR family protein</fullName>
    </submittedName>
</protein>
<evidence type="ECO:0000313" key="1">
    <source>
        <dbReference type="EMBL" id="HGW92326.1"/>
    </source>
</evidence>
<gene>
    <name evidence="1" type="ORF">ENV67_07295</name>
</gene>
<accession>A0A7C4YGR9</accession>
<comment type="caution">
    <text evidence="1">The sequence shown here is derived from an EMBL/GenBank/DDBJ whole genome shotgun (WGS) entry which is preliminary data.</text>
</comment>
<dbReference type="InterPro" id="IPR025293">
    <property type="entry name" value="YfiR/HmsC-like"/>
</dbReference>
<dbReference type="Pfam" id="PF13689">
    <property type="entry name" value="DUF4154"/>
    <property type="match status" value="1"/>
</dbReference>
<dbReference type="AlphaFoldDB" id="A0A7C4YGR9"/>
<dbReference type="Gene3D" id="3.40.50.2300">
    <property type="match status" value="1"/>
</dbReference>
<sequence length="184" mass="20552">MKKSIFIIIVILFFLSSKILADEVPIEVQIPLYFKIFSFDRNLKQRCPDTIKIGILYDPKKNESVKNKDEFIKVFNSLKDKTISGIPVQLTPISYGDSELIKQVDIAYLSLSLSNKELTELLNLLNNWNIPSLGLGGKSAELGVVVSLSVFEGKPQIVINLPAAKRLGIDFSSRLLSLAKVINE</sequence>
<dbReference type="EMBL" id="DTHG01000090">
    <property type="protein sequence ID" value="HGW92326.1"/>
    <property type="molecule type" value="Genomic_DNA"/>
</dbReference>
<organism evidence="1">
    <name type="scientific">candidate division WOR-3 bacterium</name>
    <dbReference type="NCBI Taxonomy" id="2052148"/>
    <lineage>
        <taxon>Bacteria</taxon>
        <taxon>Bacteria division WOR-3</taxon>
    </lineage>
</organism>
<name>A0A7C4YGR9_UNCW3</name>